<feature type="non-terminal residue" evidence="1">
    <location>
        <position position="54"/>
    </location>
</feature>
<dbReference type="EMBL" id="CAJNOR010010136">
    <property type="protein sequence ID" value="CAF1651373.1"/>
    <property type="molecule type" value="Genomic_DNA"/>
</dbReference>
<comment type="caution">
    <text evidence="1">The sequence shown here is derived from an EMBL/GenBank/DDBJ whole genome shotgun (WGS) entry which is preliminary data.</text>
</comment>
<name>A0A816ESL3_ADIRI</name>
<evidence type="ECO:0000313" key="1">
    <source>
        <dbReference type="EMBL" id="CAF1651373.1"/>
    </source>
</evidence>
<sequence length="54" mass="6698">MRVKALFHWFHNYIHHYNLFTSEEDSDQNVETQQSSNALKQQKYSTWLYIFLFI</sequence>
<proteinExistence type="predicted"/>
<protein>
    <submittedName>
        <fullName evidence="1">Uncharacterized protein</fullName>
    </submittedName>
</protein>
<keyword evidence="2" id="KW-1185">Reference proteome</keyword>
<dbReference type="Proteomes" id="UP000663828">
    <property type="component" value="Unassembled WGS sequence"/>
</dbReference>
<accession>A0A816ESL3</accession>
<organism evidence="1 2">
    <name type="scientific">Adineta ricciae</name>
    <name type="common">Rotifer</name>
    <dbReference type="NCBI Taxonomy" id="249248"/>
    <lineage>
        <taxon>Eukaryota</taxon>
        <taxon>Metazoa</taxon>
        <taxon>Spiralia</taxon>
        <taxon>Gnathifera</taxon>
        <taxon>Rotifera</taxon>
        <taxon>Eurotatoria</taxon>
        <taxon>Bdelloidea</taxon>
        <taxon>Adinetida</taxon>
        <taxon>Adinetidae</taxon>
        <taxon>Adineta</taxon>
    </lineage>
</organism>
<gene>
    <name evidence="1" type="ORF">XAT740_LOCUS55038</name>
</gene>
<dbReference type="AlphaFoldDB" id="A0A816ESL3"/>
<reference evidence="1" key="1">
    <citation type="submission" date="2021-02" db="EMBL/GenBank/DDBJ databases">
        <authorList>
            <person name="Nowell W R."/>
        </authorList>
    </citation>
    <scope>NUCLEOTIDE SEQUENCE</scope>
</reference>
<evidence type="ECO:0000313" key="2">
    <source>
        <dbReference type="Proteomes" id="UP000663828"/>
    </source>
</evidence>